<evidence type="ECO:0000259" key="1">
    <source>
        <dbReference type="Pfam" id="PF03372"/>
    </source>
</evidence>
<evidence type="ECO:0000313" key="3">
    <source>
        <dbReference type="Proteomes" id="UP000243200"/>
    </source>
</evidence>
<dbReference type="InterPro" id="IPR036691">
    <property type="entry name" value="Endo/exonu/phosph_ase_sf"/>
</dbReference>
<dbReference type="InterPro" id="IPR005135">
    <property type="entry name" value="Endo/exonuclease/phosphatase"/>
</dbReference>
<dbReference type="AlphaFoldDB" id="A0A1C3KMQ5"/>
<dbReference type="Proteomes" id="UP000243200">
    <property type="component" value="Chromosome 2"/>
</dbReference>
<dbReference type="Pfam" id="PF03372">
    <property type="entry name" value="Exo_endo_phos"/>
    <property type="match status" value="1"/>
</dbReference>
<dbReference type="VEuPathDB" id="PlasmoDB:PocGH01_02014800"/>
<dbReference type="VEuPathDB" id="PlasmoDB:POWCR01_020009600"/>
<proteinExistence type="predicted"/>
<feature type="domain" description="Endonuclease/exonuclease/phosphatase" evidence="1">
    <location>
        <begin position="42"/>
        <end position="327"/>
    </location>
</feature>
<protein>
    <submittedName>
        <fullName evidence="2">Carbon catabolite repressor protein 4, putative</fullName>
    </submittedName>
</protein>
<reference evidence="2 3" key="1">
    <citation type="submission" date="2016-06" db="EMBL/GenBank/DDBJ databases">
        <authorList>
            <consortium name="Pathogen Informatics"/>
        </authorList>
    </citation>
    <scope>NUCLEOTIDE SEQUENCE [LARGE SCALE GENOMIC DNA]</scope>
    <source>
        <strain evidence="2">PowCR01</strain>
    </source>
</reference>
<evidence type="ECO:0000313" key="2">
    <source>
        <dbReference type="EMBL" id="SBT75301.1"/>
    </source>
</evidence>
<dbReference type="SUPFAM" id="SSF56219">
    <property type="entry name" value="DNase I-like"/>
    <property type="match status" value="1"/>
</dbReference>
<name>A0A1C3KMQ5_PLAOA</name>
<accession>A0A1C3KMQ5</accession>
<dbReference type="EMBL" id="LT594506">
    <property type="protein sequence ID" value="SBT75301.1"/>
    <property type="molecule type" value="Genomic_DNA"/>
</dbReference>
<dbReference type="PANTHER" id="PTHR12121">
    <property type="entry name" value="CARBON CATABOLITE REPRESSOR PROTEIN 4"/>
    <property type="match status" value="1"/>
</dbReference>
<dbReference type="InterPro" id="IPR050410">
    <property type="entry name" value="CCR4/nocturin_mRNA_transcr"/>
</dbReference>
<gene>
    <name evidence="2" type="primary">PowCR01_020009600</name>
    <name evidence="2" type="ORF">POWCR01_020009600</name>
</gene>
<dbReference type="PANTHER" id="PTHR12121:SF100">
    <property type="entry name" value="POLY(A)-SPECIFIC RIBONUCLEASE"/>
    <property type="match status" value="1"/>
</dbReference>
<organism evidence="2 3">
    <name type="scientific">Plasmodium ovale</name>
    <name type="common">malaria parasite P. ovale</name>
    <dbReference type="NCBI Taxonomy" id="36330"/>
    <lineage>
        <taxon>Eukaryota</taxon>
        <taxon>Sar</taxon>
        <taxon>Alveolata</taxon>
        <taxon>Apicomplexa</taxon>
        <taxon>Aconoidasida</taxon>
        <taxon>Haemosporida</taxon>
        <taxon>Plasmodiidae</taxon>
        <taxon>Plasmodium</taxon>
        <taxon>Plasmodium (Plasmodium)</taxon>
    </lineage>
</organism>
<dbReference type="OrthoDB" id="428734at2759"/>
<dbReference type="GO" id="GO:0000175">
    <property type="term" value="F:3'-5'-RNA exonuclease activity"/>
    <property type="evidence" value="ECO:0007669"/>
    <property type="project" value="TreeGrafter"/>
</dbReference>
<sequence length="337" mass="38976">MRGGMKIRVGTLNIFNNIFHHAREQIFNYSSEYANSISRQHLLYSHLFATPLDIICLQEVDLFMVRELKRECTNYDLTLHSPVLGAVSPKSNNCCVIYKKSYKLLGERHFDLEKAVQKHFTNYSSESRCEIQDAFLRELTKRQSAATMILLELSERNIFLGICNCHIHWNPSYADIKLFHTYLIVKEFYQFVRTNLPDFPFIPLLLMGDFNSTPFQEDHGNAPHTHLSGVYELITTGKLSKMHAHHPAQLRNDEVFYMYPDLNIEPFKSAFKEVNGNEPVFTNKTETFSGCIDFIFYKGLVPISAETTPNQLSEVERLPNSTFPSDHILLTSEMFLV</sequence>
<dbReference type="Gene3D" id="3.60.10.10">
    <property type="entry name" value="Endonuclease/exonuclease/phosphatase"/>
    <property type="match status" value="1"/>
</dbReference>